<evidence type="ECO:0000256" key="1">
    <source>
        <dbReference type="SAM" id="MobiDB-lite"/>
    </source>
</evidence>
<dbReference type="Proteomes" id="UP000681722">
    <property type="component" value="Unassembled WGS sequence"/>
</dbReference>
<sequence length="503" mass="57938">MDIDECSVDSLILLSSSVQLTSHVNDNSSTDNYSNSQSEMEQILQLLLTKMNGNHICSALKLYNYLFDSQEDVYRLVCAGINNYFETGCEAEDVLFVLDTINGNDDQKQRFYTATTEEIIESFNANNDIVTSMKLVNLIPFTTVCIQEKYNSQPLPTHKLHQIVTLMQRDFSSSCGIYYSTCNECKTRYFPTFYELNGSKMKFITIDSIRKKNAMYFGGKTAYEYLLFLEFEAQLVHNYGAFNGFCDAHNYKLEMLNSQSSSSQKTTNERHKLDPKLFQMNWLTYQLGRFVFMLTDNNYCHIPSSFDSKVEKDQYFSKYFESFYSIFVGFWSRHKVLTEKGLTKCKVDTCSKVFISDGHQKANRSVCAFDNICDISIPEFGPILVGCWPMKGIKNATKQVDTRYCPNHQTEQQRKETSQADRNSNKLINISNDEKKQAQKMTVISHENLNESSMTNEPKVEDIECEIFRSDYETHQKPSYGFLTSFHNCNVIIGFDESARAEG</sequence>
<comment type="caution">
    <text evidence="2">The sequence shown here is derived from an EMBL/GenBank/DDBJ whole genome shotgun (WGS) entry which is preliminary data.</text>
</comment>
<dbReference type="EMBL" id="CAJNOQ010014523">
    <property type="protein sequence ID" value="CAF1343341.1"/>
    <property type="molecule type" value="Genomic_DNA"/>
</dbReference>
<gene>
    <name evidence="2" type="ORF">GPM918_LOCUS30543</name>
    <name evidence="3" type="ORF">SRO942_LOCUS31161</name>
</gene>
<accession>A0A815GWE6</accession>
<dbReference type="Proteomes" id="UP000663829">
    <property type="component" value="Unassembled WGS sequence"/>
</dbReference>
<reference evidence="2" key="1">
    <citation type="submission" date="2021-02" db="EMBL/GenBank/DDBJ databases">
        <authorList>
            <person name="Nowell W R."/>
        </authorList>
    </citation>
    <scope>NUCLEOTIDE SEQUENCE</scope>
</reference>
<evidence type="ECO:0008006" key="5">
    <source>
        <dbReference type="Google" id="ProtNLM"/>
    </source>
</evidence>
<dbReference type="AlphaFoldDB" id="A0A815GWE6"/>
<evidence type="ECO:0000313" key="2">
    <source>
        <dbReference type="EMBL" id="CAF1343341.1"/>
    </source>
</evidence>
<feature type="compositionally biased region" description="Polar residues" evidence="1">
    <location>
        <begin position="420"/>
        <end position="431"/>
    </location>
</feature>
<evidence type="ECO:0000313" key="3">
    <source>
        <dbReference type="EMBL" id="CAF4206753.1"/>
    </source>
</evidence>
<feature type="region of interest" description="Disordered" evidence="1">
    <location>
        <begin position="408"/>
        <end position="440"/>
    </location>
</feature>
<protein>
    <recommendedName>
        <fullName evidence="5">CxC5 like cysteine cluster associated with KDZ domain-containing protein</fullName>
    </recommendedName>
</protein>
<proteinExistence type="predicted"/>
<dbReference type="EMBL" id="CAJOBC010060094">
    <property type="protein sequence ID" value="CAF4206753.1"/>
    <property type="molecule type" value="Genomic_DNA"/>
</dbReference>
<organism evidence="2 4">
    <name type="scientific">Didymodactylos carnosus</name>
    <dbReference type="NCBI Taxonomy" id="1234261"/>
    <lineage>
        <taxon>Eukaryota</taxon>
        <taxon>Metazoa</taxon>
        <taxon>Spiralia</taxon>
        <taxon>Gnathifera</taxon>
        <taxon>Rotifera</taxon>
        <taxon>Eurotatoria</taxon>
        <taxon>Bdelloidea</taxon>
        <taxon>Philodinida</taxon>
        <taxon>Philodinidae</taxon>
        <taxon>Didymodactylos</taxon>
    </lineage>
</organism>
<keyword evidence="4" id="KW-1185">Reference proteome</keyword>
<evidence type="ECO:0000313" key="4">
    <source>
        <dbReference type="Proteomes" id="UP000663829"/>
    </source>
</evidence>
<name>A0A815GWE6_9BILA</name>
<feature type="non-terminal residue" evidence="2">
    <location>
        <position position="1"/>
    </location>
</feature>